<evidence type="ECO:0000313" key="2">
    <source>
        <dbReference type="Proteomes" id="UP000267027"/>
    </source>
</evidence>
<gene>
    <name evidence="1" type="ORF">ACOC_LOCUS12925</name>
</gene>
<organism evidence="3">
    <name type="scientific">Angiostrongylus costaricensis</name>
    <name type="common">Nematode worm</name>
    <dbReference type="NCBI Taxonomy" id="334426"/>
    <lineage>
        <taxon>Eukaryota</taxon>
        <taxon>Metazoa</taxon>
        <taxon>Ecdysozoa</taxon>
        <taxon>Nematoda</taxon>
        <taxon>Chromadorea</taxon>
        <taxon>Rhabditida</taxon>
        <taxon>Rhabditina</taxon>
        <taxon>Rhabditomorpha</taxon>
        <taxon>Strongyloidea</taxon>
        <taxon>Metastrongylidae</taxon>
        <taxon>Angiostrongylus</taxon>
    </lineage>
</organism>
<name>A0A0R3Q1M5_ANGCS</name>
<evidence type="ECO:0000313" key="3">
    <source>
        <dbReference type="WBParaSite" id="ACOC_0001292601-mRNA-1"/>
    </source>
</evidence>
<reference evidence="1 2" key="2">
    <citation type="submission" date="2018-11" db="EMBL/GenBank/DDBJ databases">
        <authorList>
            <consortium name="Pathogen Informatics"/>
        </authorList>
    </citation>
    <scope>NUCLEOTIDE SEQUENCE [LARGE SCALE GENOMIC DNA]</scope>
    <source>
        <strain evidence="1 2">Costa Rica</strain>
    </source>
</reference>
<dbReference type="WBParaSite" id="ACOC_0001292601-mRNA-1">
    <property type="protein sequence ID" value="ACOC_0001292601-mRNA-1"/>
    <property type="gene ID" value="ACOC_0001292601"/>
</dbReference>
<accession>A0A0R3Q1M5</accession>
<dbReference type="Proteomes" id="UP000267027">
    <property type="component" value="Unassembled WGS sequence"/>
</dbReference>
<evidence type="ECO:0000313" key="1">
    <source>
        <dbReference type="EMBL" id="VDM64510.1"/>
    </source>
</evidence>
<dbReference type="AlphaFoldDB" id="A0A0R3Q1M5"/>
<dbReference type="EMBL" id="UYYA01005322">
    <property type="protein sequence ID" value="VDM64510.1"/>
    <property type="molecule type" value="Genomic_DNA"/>
</dbReference>
<reference evidence="3" key="1">
    <citation type="submission" date="2017-02" db="UniProtKB">
        <authorList>
            <consortium name="WormBaseParasite"/>
        </authorList>
    </citation>
    <scope>IDENTIFICATION</scope>
</reference>
<protein>
    <submittedName>
        <fullName evidence="1 3">Uncharacterized protein</fullName>
    </submittedName>
</protein>
<proteinExistence type="predicted"/>
<dbReference type="OrthoDB" id="5920525at2759"/>
<keyword evidence="2" id="KW-1185">Reference proteome</keyword>
<sequence>MGLVYDGSNKTKEKYCLNDILYCGPVVLRDFVGILIRIPTHGILIFSEIEKTFHMACLHPKIRDCTHLYWPKNLT</sequence>